<dbReference type="GO" id="GO:0005737">
    <property type="term" value="C:cytoplasm"/>
    <property type="evidence" value="ECO:0007669"/>
    <property type="project" value="TreeGrafter"/>
</dbReference>
<dbReference type="InterPro" id="IPR029062">
    <property type="entry name" value="Class_I_gatase-like"/>
</dbReference>
<dbReference type="InterPro" id="IPR017456">
    <property type="entry name" value="CTP_synthase_N"/>
</dbReference>
<dbReference type="AlphaFoldDB" id="A0A7S4L239"/>
<evidence type="ECO:0000259" key="10">
    <source>
        <dbReference type="Pfam" id="PF00117"/>
    </source>
</evidence>
<dbReference type="CDD" id="cd03113">
    <property type="entry name" value="CTPS_N"/>
    <property type="match status" value="1"/>
</dbReference>
<comment type="pathway">
    <text evidence="1 9">Pyrimidine metabolism; CTP biosynthesis via de novo pathway; CTP from UDP: step 2/2.</text>
</comment>
<dbReference type="CDD" id="cd01746">
    <property type="entry name" value="GATase1_CTP_Synthase"/>
    <property type="match status" value="1"/>
</dbReference>
<dbReference type="Gene3D" id="3.40.50.880">
    <property type="match status" value="1"/>
</dbReference>
<dbReference type="PROSITE" id="PS51273">
    <property type="entry name" value="GATASE_TYPE_1"/>
    <property type="match status" value="1"/>
</dbReference>
<protein>
    <recommendedName>
        <fullName evidence="9">CTP synthase</fullName>
        <ecNumber evidence="9">6.3.4.2</ecNumber>
    </recommendedName>
    <alternativeName>
        <fullName evidence="9">UTP--ammonia ligase</fullName>
    </alternativeName>
</protein>
<evidence type="ECO:0000256" key="4">
    <source>
        <dbReference type="ARBA" id="ARBA00022741"/>
    </source>
</evidence>
<organism evidence="12">
    <name type="scientific">Paramoeba aestuarina</name>
    <dbReference type="NCBI Taxonomy" id="180227"/>
    <lineage>
        <taxon>Eukaryota</taxon>
        <taxon>Amoebozoa</taxon>
        <taxon>Discosea</taxon>
        <taxon>Flabellinia</taxon>
        <taxon>Dactylopodida</taxon>
        <taxon>Paramoebidae</taxon>
        <taxon>Paramoeba</taxon>
    </lineage>
</organism>
<keyword evidence="3 9" id="KW-0436">Ligase</keyword>
<dbReference type="EMBL" id="HBKR01021897">
    <property type="protein sequence ID" value="CAE2311905.1"/>
    <property type="molecule type" value="Transcribed_RNA"/>
</dbReference>
<dbReference type="PANTHER" id="PTHR11550:SF0">
    <property type="entry name" value="CTP SYNTHASE-RELATED"/>
    <property type="match status" value="1"/>
</dbReference>
<gene>
    <name evidence="12" type="ORF">NAES01612_LOCUS14244</name>
</gene>
<dbReference type="GO" id="GO:0097268">
    <property type="term" value="C:cytoophidium"/>
    <property type="evidence" value="ECO:0007669"/>
    <property type="project" value="TreeGrafter"/>
</dbReference>
<dbReference type="NCBIfam" id="TIGR00337">
    <property type="entry name" value="PyrG"/>
    <property type="match status" value="1"/>
</dbReference>
<evidence type="ECO:0000313" key="12">
    <source>
        <dbReference type="EMBL" id="CAE2311905.1"/>
    </source>
</evidence>
<evidence type="ECO:0000256" key="6">
    <source>
        <dbReference type="ARBA" id="ARBA00022962"/>
    </source>
</evidence>
<accession>A0A7S4L239</accession>
<dbReference type="GO" id="GO:0005524">
    <property type="term" value="F:ATP binding"/>
    <property type="evidence" value="ECO:0007669"/>
    <property type="project" value="UniProtKB-KW"/>
</dbReference>
<dbReference type="GO" id="GO:0044210">
    <property type="term" value="P:'de novo' CTP biosynthetic process"/>
    <property type="evidence" value="ECO:0007669"/>
    <property type="project" value="UniProtKB-UniRule"/>
</dbReference>
<feature type="domain" description="Glutamine amidotransferase" evidence="10">
    <location>
        <begin position="335"/>
        <end position="610"/>
    </location>
</feature>
<evidence type="ECO:0000256" key="2">
    <source>
        <dbReference type="ARBA" id="ARBA00007533"/>
    </source>
</evidence>
<dbReference type="GO" id="GO:0003883">
    <property type="term" value="F:CTP synthase activity"/>
    <property type="evidence" value="ECO:0007669"/>
    <property type="project" value="UniProtKB-UniRule"/>
</dbReference>
<comment type="catalytic activity">
    <reaction evidence="8 9">
        <text>UTP + L-glutamine + ATP + H2O = CTP + L-glutamate + ADP + phosphate + 2 H(+)</text>
        <dbReference type="Rhea" id="RHEA:26426"/>
        <dbReference type="ChEBI" id="CHEBI:15377"/>
        <dbReference type="ChEBI" id="CHEBI:15378"/>
        <dbReference type="ChEBI" id="CHEBI:29985"/>
        <dbReference type="ChEBI" id="CHEBI:30616"/>
        <dbReference type="ChEBI" id="CHEBI:37563"/>
        <dbReference type="ChEBI" id="CHEBI:43474"/>
        <dbReference type="ChEBI" id="CHEBI:46398"/>
        <dbReference type="ChEBI" id="CHEBI:58359"/>
        <dbReference type="ChEBI" id="CHEBI:456216"/>
        <dbReference type="EC" id="6.3.4.2"/>
    </reaction>
</comment>
<dbReference type="InterPro" id="IPR004468">
    <property type="entry name" value="CTP_synthase"/>
</dbReference>
<comment type="function">
    <text evidence="9">Catalyzes the ATP-dependent amination of UTP to CTP with either L-glutamine or ammonia as the source of nitrogen.</text>
</comment>
<dbReference type="InterPro" id="IPR027417">
    <property type="entry name" value="P-loop_NTPase"/>
</dbReference>
<sequence>MAHVKLLSLATGASQPSNNNVSYILVTGGTLSGIGKGVIASSTGLILRSLGFNVTSIKIDPYLNIDAGTMSPFEHGEVFVMNDGGEVDLDLGNYERFIGISLSKDNNITTGKIYNQVIERERRGDYLGKTVQVVPHIVDAIQDWIERVAQIPTSSDKSTKPEVCVIELGGTVGDIESSPFIEALRQLQFRVGIENFLNIHVALVPVMGTVGEQKTKPIQQSVRTLRACGLFPDIIVCRSSTALLPEPKKKISQFCQVHEDNVLSCPDDSNLYRVPLSLVAQKLDYLILHRLSKLPKCTPDWTEWTQLAETASSLAKTAESDRVRVVVVGKYTGLADSYLSLIKSLKHASISENVPIDIQWIESTDLEEGEEASSSGSSSLSSSSSNVKFEQSKNYAKAMELLKNAHAILVPGGFGDRGIEGKITAIHFARTNNIPYFGICLGMQMAVIEYTRNVLGMKHANSEEFDPECHPKAVVFMPEISKEKMGGTMRLGRRTTFFVEKYRQESVVRKLYQEGMKRNYQDYGIGIEADRDGLVCSVDERHRHRYEVNPELVQELEEAGMAFVGTDVDHVRMEVIELMNDHPYFVGVQYHPEFQSRLQWPSPPFVGFIRAARNQQKKGEV</sequence>
<reference evidence="12" key="1">
    <citation type="submission" date="2021-01" db="EMBL/GenBank/DDBJ databases">
        <authorList>
            <person name="Corre E."/>
            <person name="Pelletier E."/>
            <person name="Niang G."/>
            <person name="Scheremetjew M."/>
            <person name="Finn R."/>
            <person name="Kale V."/>
            <person name="Holt S."/>
            <person name="Cochrane G."/>
            <person name="Meng A."/>
            <person name="Brown T."/>
            <person name="Cohen L."/>
        </authorList>
    </citation>
    <scope>NUCLEOTIDE SEQUENCE</scope>
    <source>
        <strain evidence="12">SoJaBio B1-5/56/2</strain>
    </source>
</reference>
<evidence type="ECO:0000256" key="7">
    <source>
        <dbReference type="ARBA" id="ARBA00022975"/>
    </source>
</evidence>
<evidence type="ECO:0000256" key="8">
    <source>
        <dbReference type="ARBA" id="ARBA00047781"/>
    </source>
</evidence>
<dbReference type="UniPathway" id="UPA00159">
    <property type="reaction ID" value="UER00277"/>
</dbReference>
<name>A0A7S4L239_9EUKA</name>
<proteinExistence type="inferred from homology"/>
<evidence type="ECO:0000259" key="11">
    <source>
        <dbReference type="Pfam" id="PF06418"/>
    </source>
</evidence>
<dbReference type="GO" id="GO:0019856">
    <property type="term" value="P:pyrimidine nucleobase biosynthetic process"/>
    <property type="evidence" value="ECO:0007669"/>
    <property type="project" value="TreeGrafter"/>
</dbReference>
<evidence type="ECO:0000256" key="5">
    <source>
        <dbReference type="ARBA" id="ARBA00022840"/>
    </source>
</evidence>
<dbReference type="SUPFAM" id="SSF52540">
    <property type="entry name" value="P-loop containing nucleoside triphosphate hydrolases"/>
    <property type="match status" value="1"/>
</dbReference>
<evidence type="ECO:0000256" key="1">
    <source>
        <dbReference type="ARBA" id="ARBA00005171"/>
    </source>
</evidence>
<comment type="similarity">
    <text evidence="2 9">Belongs to the CTP synthase family.</text>
</comment>
<dbReference type="EC" id="6.3.4.2" evidence="9"/>
<dbReference type="Gene3D" id="3.40.50.300">
    <property type="entry name" value="P-loop containing nucleotide triphosphate hydrolases"/>
    <property type="match status" value="1"/>
</dbReference>
<dbReference type="PANTHER" id="PTHR11550">
    <property type="entry name" value="CTP SYNTHASE"/>
    <property type="match status" value="1"/>
</dbReference>
<evidence type="ECO:0000256" key="3">
    <source>
        <dbReference type="ARBA" id="ARBA00022598"/>
    </source>
</evidence>
<dbReference type="FunFam" id="3.40.50.300:FF:000207">
    <property type="entry name" value="CTP synthase"/>
    <property type="match status" value="1"/>
</dbReference>
<dbReference type="GO" id="GO:0042802">
    <property type="term" value="F:identical protein binding"/>
    <property type="evidence" value="ECO:0007669"/>
    <property type="project" value="TreeGrafter"/>
</dbReference>
<dbReference type="InterPro" id="IPR033828">
    <property type="entry name" value="GATase1_CTP_Synthase"/>
</dbReference>
<dbReference type="NCBIfam" id="NF003792">
    <property type="entry name" value="PRK05380.1"/>
    <property type="match status" value="1"/>
</dbReference>
<dbReference type="Pfam" id="PF00117">
    <property type="entry name" value="GATase"/>
    <property type="match status" value="1"/>
</dbReference>
<evidence type="ECO:0000256" key="9">
    <source>
        <dbReference type="RuleBase" id="RU810713"/>
    </source>
</evidence>
<keyword evidence="4 9" id="KW-0547">Nucleotide-binding</keyword>
<keyword evidence="6 9" id="KW-0315">Glutamine amidotransferase</keyword>
<dbReference type="Pfam" id="PF06418">
    <property type="entry name" value="CTP_synth_N"/>
    <property type="match status" value="1"/>
</dbReference>
<keyword evidence="5 9" id="KW-0067">ATP-binding</keyword>
<feature type="domain" description="CTP synthase N-terminal" evidence="11">
    <location>
        <begin position="23"/>
        <end position="291"/>
    </location>
</feature>
<dbReference type="InterPro" id="IPR017926">
    <property type="entry name" value="GATASE"/>
</dbReference>
<keyword evidence="7 9" id="KW-0665">Pyrimidine biosynthesis</keyword>
<dbReference type="SUPFAM" id="SSF52317">
    <property type="entry name" value="Class I glutamine amidotransferase-like"/>
    <property type="match status" value="1"/>
</dbReference>